<comment type="similarity">
    <text evidence="1 7">Belongs to the UPF0758 family.</text>
</comment>
<dbReference type="GO" id="GO:0046872">
    <property type="term" value="F:metal ion binding"/>
    <property type="evidence" value="ECO:0007669"/>
    <property type="project" value="UniProtKB-KW"/>
</dbReference>
<reference evidence="9 10" key="1">
    <citation type="submission" date="2011-01" db="EMBL/GenBank/DDBJ databases">
        <authorList>
            <person name="Weinstock G."/>
            <person name="Sodergren E."/>
            <person name="Clifton S."/>
            <person name="Fulton L."/>
            <person name="Fulton B."/>
            <person name="Courtney L."/>
            <person name="Fronick C."/>
            <person name="Harrison M."/>
            <person name="Strong C."/>
            <person name="Farmer C."/>
            <person name="Delahaunty K."/>
            <person name="Markovic C."/>
            <person name="Hall O."/>
            <person name="Minx P."/>
            <person name="Tomlinson C."/>
            <person name="Mitreva M."/>
            <person name="Hou S."/>
            <person name="Chen J."/>
            <person name="Wollam A."/>
            <person name="Pepin K.H."/>
            <person name="Johnson M."/>
            <person name="Bhonagiri V."/>
            <person name="Zhang X."/>
            <person name="Suruliraj S."/>
            <person name="Warren W."/>
            <person name="Chinwalla A."/>
            <person name="Mardis E.R."/>
            <person name="Wilson R.K."/>
        </authorList>
    </citation>
    <scope>NUCLEOTIDE SEQUENCE [LARGE SCALE GENOMIC DNA]</scope>
    <source>
        <strain evidence="9 10">YIT 12067</strain>
    </source>
</reference>
<feature type="domain" description="MPN" evidence="8">
    <location>
        <begin position="128"/>
        <end position="250"/>
    </location>
</feature>
<comment type="caution">
    <text evidence="9">The sequence shown here is derived from an EMBL/GenBank/DDBJ whole genome shotgun (WGS) entry which is preliminary data.</text>
</comment>
<keyword evidence="5" id="KW-0862">Zinc</keyword>
<organism evidence="9 10">
    <name type="scientific">Phascolarctobacterium succinatutens YIT 12067</name>
    <dbReference type="NCBI Taxonomy" id="626939"/>
    <lineage>
        <taxon>Bacteria</taxon>
        <taxon>Bacillati</taxon>
        <taxon>Bacillota</taxon>
        <taxon>Negativicutes</taxon>
        <taxon>Acidaminococcales</taxon>
        <taxon>Acidaminococcaceae</taxon>
        <taxon>Phascolarctobacterium</taxon>
    </lineage>
</organism>
<dbReference type="InterPro" id="IPR001405">
    <property type="entry name" value="UPF0758"/>
</dbReference>
<sequence>MTNPAVSRTCDFCSDFSSIDKTTNKESIKNLPLEDRPREKLFLRGVEALTDAELLAILLRTGTARKSALEIAKELTADGGLYRRLAGVRDLNELMQIKGMGQAKAATVLAALEIGRRIASARPLDKIRFGCPQDGAAFLMPRLRYATKEQFLVILLNSKNKVIGTELVSEGSLTNSVVHPREVFLPAILQHAASICVAHNHPSGDPQPSIEDRQLTAVLLAAGQTLGIPLLDHLIIGDGAYYSFQEDGALEV</sequence>
<evidence type="ECO:0000313" key="10">
    <source>
        <dbReference type="Proteomes" id="UP000004923"/>
    </source>
</evidence>
<dbReference type="Proteomes" id="UP000004923">
    <property type="component" value="Unassembled WGS sequence"/>
</dbReference>
<dbReference type="NCBIfam" id="NF000642">
    <property type="entry name" value="PRK00024.1"/>
    <property type="match status" value="1"/>
</dbReference>
<dbReference type="CDD" id="cd08071">
    <property type="entry name" value="MPN_DUF2466"/>
    <property type="match status" value="1"/>
</dbReference>
<name>E8LDM6_9FIRM</name>
<dbReference type="AlphaFoldDB" id="E8LDM6"/>
<dbReference type="NCBIfam" id="TIGR00608">
    <property type="entry name" value="radc"/>
    <property type="match status" value="1"/>
</dbReference>
<dbReference type="InterPro" id="IPR025657">
    <property type="entry name" value="RadC_JAB"/>
</dbReference>
<evidence type="ECO:0000259" key="8">
    <source>
        <dbReference type="PROSITE" id="PS50249"/>
    </source>
</evidence>
<proteinExistence type="inferred from homology"/>
<protein>
    <submittedName>
        <fullName evidence="9">DNA repair protein RadC</fullName>
    </submittedName>
</protein>
<evidence type="ECO:0000256" key="3">
    <source>
        <dbReference type="ARBA" id="ARBA00022723"/>
    </source>
</evidence>
<dbReference type="InterPro" id="IPR020891">
    <property type="entry name" value="UPF0758_CS"/>
</dbReference>
<dbReference type="PROSITE" id="PS50249">
    <property type="entry name" value="MPN"/>
    <property type="match status" value="1"/>
</dbReference>
<dbReference type="PROSITE" id="PS01302">
    <property type="entry name" value="UPF0758"/>
    <property type="match status" value="1"/>
</dbReference>
<evidence type="ECO:0000256" key="4">
    <source>
        <dbReference type="ARBA" id="ARBA00022801"/>
    </source>
</evidence>
<dbReference type="GO" id="GO:0006508">
    <property type="term" value="P:proteolysis"/>
    <property type="evidence" value="ECO:0007669"/>
    <property type="project" value="UniProtKB-KW"/>
</dbReference>
<dbReference type="GO" id="GO:0008237">
    <property type="term" value="F:metallopeptidase activity"/>
    <property type="evidence" value="ECO:0007669"/>
    <property type="project" value="UniProtKB-KW"/>
</dbReference>
<dbReference type="Gene3D" id="3.40.140.10">
    <property type="entry name" value="Cytidine Deaminase, domain 2"/>
    <property type="match status" value="1"/>
</dbReference>
<dbReference type="eggNOG" id="COG2003">
    <property type="taxonomic scope" value="Bacteria"/>
</dbReference>
<dbReference type="RefSeq" id="WP_009145324.1">
    <property type="nucleotide sequence ID" value="NZ_GL830879.1"/>
</dbReference>
<dbReference type="InterPro" id="IPR037518">
    <property type="entry name" value="MPN"/>
</dbReference>
<evidence type="ECO:0000256" key="2">
    <source>
        <dbReference type="ARBA" id="ARBA00022670"/>
    </source>
</evidence>
<dbReference type="InterPro" id="IPR046778">
    <property type="entry name" value="UPF0758_N"/>
</dbReference>
<gene>
    <name evidence="9" type="primary">radC</name>
    <name evidence="9" type="ORF">HMPREF9443_00953</name>
</gene>
<dbReference type="PANTHER" id="PTHR30471">
    <property type="entry name" value="DNA REPAIR PROTEIN RADC"/>
    <property type="match status" value="1"/>
</dbReference>
<accession>E8LDM6</accession>
<dbReference type="HOGENOM" id="CLU_073529_0_2_9"/>
<keyword evidence="4" id="KW-0378">Hydrolase</keyword>
<keyword evidence="3" id="KW-0479">Metal-binding</keyword>
<evidence type="ECO:0000256" key="5">
    <source>
        <dbReference type="ARBA" id="ARBA00022833"/>
    </source>
</evidence>
<keyword evidence="10" id="KW-1185">Reference proteome</keyword>
<dbReference type="Pfam" id="PF20582">
    <property type="entry name" value="UPF0758_N"/>
    <property type="match status" value="1"/>
</dbReference>
<dbReference type="PANTHER" id="PTHR30471:SF3">
    <property type="entry name" value="UPF0758 PROTEIN YEES-RELATED"/>
    <property type="match status" value="1"/>
</dbReference>
<dbReference type="EMBL" id="AEVN01000038">
    <property type="protein sequence ID" value="EFY05065.1"/>
    <property type="molecule type" value="Genomic_DNA"/>
</dbReference>
<evidence type="ECO:0000256" key="1">
    <source>
        <dbReference type="ARBA" id="ARBA00010243"/>
    </source>
</evidence>
<keyword evidence="6" id="KW-0482">Metalloprotease</keyword>
<evidence type="ECO:0000313" key="9">
    <source>
        <dbReference type="EMBL" id="EFY05065.1"/>
    </source>
</evidence>
<keyword evidence="2" id="KW-0645">Protease</keyword>
<dbReference type="Pfam" id="PF04002">
    <property type="entry name" value="RadC"/>
    <property type="match status" value="1"/>
</dbReference>
<evidence type="ECO:0000256" key="7">
    <source>
        <dbReference type="RuleBase" id="RU003797"/>
    </source>
</evidence>
<evidence type="ECO:0000256" key="6">
    <source>
        <dbReference type="ARBA" id="ARBA00023049"/>
    </source>
</evidence>